<reference evidence="2 3" key="1">
    <citation type="submission" date="2022-01" db="EMBL/GenBank/DDBJ databases">
        <authorList>
            <person name="Won M."/>
            <person name="Kim S.-J."/>
            <person name="Kwon S.-W."/>
        </authorList>
    </citation>
    <scope>NUCLEOTIDE SEQUENCE [LARGE SCALE GENOMIC DNA]</scope>
    <source>
        <strain evidence="2 3">KCTC 23505</strain>
    </source>
</reference>
<gene>
    <name evidence="2" type="ORF">L2A60_17570</name>
</gene>
<dbReference type="PANTHER" id="PTHR43841:SF3">
    <property type="entry name" value="(3R)-HYDROXYACYL-ACP DEHYDRATASE SUBUNIT HADB"/>
    <property type="match status" value="1"/>
</dbReference>
<feature type="domain" description="MaoC-like" evidence="1">
    <location>
        <begin position="192"/>
        <end position="233"/>
    </location>
</feature>
<dbReference type="Pfam" id="PF01575">
    <property type="entry name" value="MaoC_dehydratas"/>
    <property type="match status" value="1"/>
</dbReference>
<dbReference type="InterPro" id="IPR003965">
    <property type="entry name" value="Fatty_acid_synthase"/>
</dbReference>
<protein>
    <recommendedName>
        <fullName evidence="1">MaoC-like domain-containing protein</fullName>
    </recommendedName>
</protein>
<dbReference type="EMBL" id="JAKGBZ010000055">
    <property type="protein sequence ID" value="MCF3948481.1"/>
    <property type="molecule type" value="Genomic_DNA"/>
</dbReference>
<evidence type="ECO:0000313" key="3">
    <source>
        <dbReference type="Proteomes" id="UP001521209"/>
    </source>
</evidence>
<dbReference type="Gene3D" id="3.10.129.10">
    <property type="entry name" value="Hotdog Thioesterase"/>
    <property type="match status" value="1"/>
</dbReference>
<dbReference type="SUPFAM" id="SSF54637">
    <property type="entry name" value="Thioesterase/thiol ester dehydrase-isomerase"/>
    <property type="match status" value="2"/>
</dbReference>
<accession>A0ABS9E0G1</accession>
<name>A0ABS9E0G1_9PROT</name>
<evidence type="ECO:0000259" key="1">
    <source>
        <dbReference type="Pfam" id="PF01575"/>
    </source>
</evidence>
<dbReference type="PANTHER" id="PTHR43841">
    <property type="entry name" value="3-HYDROXYACYL-THIOESTER DEHYDRATASE HTDX-RELATED"/>
    <property type="match status" value="1"/>
</dbReference>
<organism evidence="2 3">
    <name type="scientific">Acidiphilium iwatense</name>
    <dbReference type="NCBI Taxonomy" id="768198"/>
    <lineage>
        <taxon>Bacteria</taxon>
        <taxon>Pseudomonadati</taxon>
        <taxon>Pseudomonadota</taxon>
        <taxon>Alphaproteobacteria</taxon>
        <taxon>Acetobacterales</taxon>
        <taxon>Acidocellaceae</taxon>
        <taxon>Acidiphilium</taxon>
    </lineage>
</organism>
<sequence length="296" mass="32183">MTDWQIAPRVMTGPPEGGAVLRGAIASLRKRGITGDLDPVALLRPGVMLDAARIHAYAQVCGFGERGGVPLTYPHLLAFPLHMAALLAPSFPFPAIGLVHLENTIVQHAKLDSGDRLDVMAGFGAWITHEKGQAFTVESRIARAGQIVWESASLYLRLGVDAPKGAPYQGLPADELPLATIRRFDLPANLGRRYARVSGDSNPIHTSAIAARMFGFPRPIAHGMWTKAHALAQLLPDEPIEHAEVRVAFKTPAFLPGGACLMVAPDSSPLVFELRDRREQKPHLRGLLKDVRYVDR</sequence>
<dbReference type="InterPro" id="IPR002539">
    <property type="entry name" value="MaoC-like_dom"/>
</dbReference>
<proteinExistence type="predicted"/>
<keyword evidence="3" id="KW-1185">Reference proteome</keyword>
<dbReference type="PRINTS" id="PR01483">
    <property type="entry name" value="FASYNTHASE"/>
</dbReference>
<evidence type="ECO:0000313" key="2">
    <source>
        <dbReference type="EMBL" id="MCF3948481.1"/>
    </source>
</evidence>
<dbReference type="Proteomes" id="UP001521209">
    <property type="component" value="Unassembled WGS sequence"/>
</dbReference>
<dbReference type="InterPro" id="IPR029069">
    <property type="entry name" value="HotDog_dom_sf"/>
</dbReference>
<comment type="caution">
    <text evidence="2">The sequence shown here is derived from an EMBL/GenBank/DDBJ whole genome shotgun (WGS) entry which is preliminary data.</text>
</comment>